<dbReference type="AlphaFoldDB" id="A0AAW2HYY7"/>
<evidence type="ECO:0000259" key="1">
    <source>
        <dbReference type="PROSITE" id="PS50004"/>
    </source>
</evidence>
<feature type="domain" description="C2" evidence="1">
    <location>
        <begin position="353"/>
        <end position="487"/>
    </location>
</feature>
<dbReference type="PANTHER" id="PTHR10024">
    <property type="entry name" value="SYNAPTOTAGMIN"/>
    <property type="match status" value="1"/>
</dbReference>
<dbReference type="PROSITE" id="PS50004">
    <property type="entry name" value="C2"/>
    <property type="match status" value="2"/>
</dbReference>
<organism evidence="2">
    <name type="scientific">Menopon gallinae</name>
    <name type="common">poultry shaft louse</name>
    <dbReference type="NCBI Taxonomy" id="328185"/>
    <lineage>
        <taxon>Eukaryota</taxon>
        <taxon>Metazoa</taxon>
        <taxon>Ecdysozoa</taxon>
        <taxon>Arthropoda</taxon>
        <taxon>Hexapoda</taxon>
        <taxon>Insecta</taxon>
        <taxon>Pterygota</taxon>
        <taxon>Neoptera</taxon>
        <taxon>Paraneoptera</taxon>
        <taxon>Psocodea</taxon>
        <taxon>Troctomorpha</taxon>
        <taxon>Phthiraptera</taxon>
        <taxon>Amblycera</taxon>
        <taxon>Menoponidae</taxon>
        <taxon>Menopon</taxon>
    </lineage>
</organism>
<dbReference type="InterPro" id="IPR000008">
    <property type="entry name" value="C2_dom"/>
</dbReference>
<reference evidence="2" key="1">
    <citation type="journal article" date="2024" name="Gigascience">
        <title>Chromosome-level genome of the poultry shaft louse Menopon gallinae provides insight into the host-switching and adaptive evolution of parasitic lice.</title>
        <authorList>
            <person name="Xu Y."/>
            <person name="Ma L."/>
            <person name="Liu S."/>
            <person name="Liang Y."/>
            <person name="Liu Q."/>
            <person name="He Z."/>
            <person name="Tian L."/>
            <person name="Duan Y."/>
            <person name="Cai W."/>
            <person name="Li H."/>
            <person name="Song F."/>
        </authorList>
    </citation>
    <scope>NUCLEOTIDE SEQUENCE</scope>
    <source>
        <strain evidence="2">Cailab_2023a</strain>
    </source>
</reference>
<gene>
    <name evidence="2" type="ORF">PYX00_002736</name>
</gene>
<dbReference type="InterPro" id="IPR035892">
    <property type="entry name" value="C2_domain_sf"/>
</dbReference>
<dbReference type="SUPFAM" id="SSF49562">
    <property type="entry name" value="C2 domain (Calcium/lipid-binding domain, CaLB)"/>
    <property type="match status" value="2"/>
</dbReference>
<protein>
    <recommendedName>
        <fullName evidence="1">C2 domain-containing protein</fullName>
    </recommendedName>
</protein>
<sequence>MLFEKVLRRLCPCYYTRCEENEGLCGPYEIQKERSSRGHLQTTGRFTDATIGCRLNLPPDSRNFSAINYWGGSIDLIHPQPLYTLPSEHNELIAGKKNLLRPPLYWKRTLKTFGSKGPPVVQEHFRRSCVNHHKEIQCPGKSQSNVKRSETVGDIQSPASENIEAYWVRSPGAKDLSLNDCKKMVSRSKKSELNRDSWNVEKSEVFPEDYQYDSKKFRVIPDISYGVIVFSAAYNSSKNLLLLKIDRLENLALKGRGGNTYKTIIKLSVSPSDKYVKSTKVLKKSTSPEVKEDFSLTVKDNSGKVVRLSVFDTVSLNPFSAVGHAMLSLDGAVSHYPKKFRMKLYRHTRPHITPGNLALSLSYRPEDDKFAVLVDKAKNLILQKDKNVKLSTYVKGTLYSNGVKMKSKKSLLINNSKDPRYNSIFTFNVEQNDVDDLLLVLSVRLKSFVKDSTIGRVILGPFFITDYKKLTPWGRVFLKREFVSHWFRLYL</sequence>
<dbReference type="EMBL" id="JARGDH010000002">
    <property type="protein sequence ID" value="KAL0274657.1"/>
    <property type="molecule type" value="Genomic_DNA"/>
</dbReference>
<comment type="caution">
    <text evidence="2">The sequence shown here is derived from an EMBL/GenBank/DDBJ whole genome shotgun (WGS) entry which is preliminary data.</text>
</comment>
<proteinExistence type="predicted"/>
<accession>A0AAW2HYY7</accession>
<feature type="domain" description="C2" evidence="1">
    <location>
        <begin position="224"/>
        <end position="344"/>
    </location>
</feature>
<dbReference type="EMBL" id="JARGDH010000002">
    <property type="protein sequence ID" value="KAL0274656.1"/>
    <property type="molecule type" value="Genomic_DNA"/>
</dbReference>
<evidence type="ECO:0000313" key="2">
    <source>
        <dbReference type="EMBL" id="KAL0274657.1"/>
    </source>
</evidence>
<dbReference type="SMART" id="SM00239">
    <property type="entry name" value="C2"/>
    <property type="match status" value="2"/>
</dbReference>
<dbReference type="Pfam" id="PF00168">
    <property type="entry name" value="C2"/>
    <property type="match status" value="2"/>
</dbReference>
<dbReference type="Gene3D" id="2.60.40.150">
    <property type="entry name" value="C2 domain"/>
    <property type="match status" value="2"/>
</dbReference>
<name>A0AAW2HYY7_9NEOP</name>